<evidence type="ECO:0000256" key="2">
    <source>
        <dbReference type="ARBA" id="ARBA00022692"/>
    </source>
</evidence>
<keyword evidence="5 7" id="KW-0807">Transducer</keyword>
<evidence type="ECO:0000256" key="9">
    <source>
        <dbReference type="SAM" id="Phobius"/>
    </source>
</evidence>
<keyword evidence="3 9" id="KW-1133">Transmembrane helix</keyword>
<dbReference type="SMART" id="SM00283">
    <property type="entry name" value="MA"/>
    <property type="match status" value="1"/>
</dbReference>
<evidence type="ECO:0000313" key="12">
    <source>
        <dbReference type="EMBL" id="AZQ10512.1"/>
    </source>
</evidence>
<dbReference type="InterPro" id="IPR004089">
    <property type="entry name" value="MCPsignal_dom"/>
</dbReference>
<evidence type="ECO:0000313" key="13">
    <source>
        <dbReference type="Proteomes" id="UP000278437"/>
    </source>
</evidence>
<evidence type="ECO:0000256" key="3">
    <source>
        <dbReference type="ARBA" id="ARBA00022989"/>
    </source>
</evidence>
<reference evidence="13" key="1">
    <citation type="submission" date="2017-03" db="EMBL/GenBank/DDBJ databases">
        <title>Full genome sequence of a non-lethal Shewanella isolate that potentiates virulence of Vibio parahaemolyticus causing acute hepatopancreatic necrosis disease (AHPND) in shrimp.</title>
        <authorList>
            <person name="Prachumwat A."/>
            <person name="Sritunyalucksana K."/>
        </authorList>
    </citation>
    <scope>NUCLEOTIDE SEQUENCE [LARGE SCALE GENOMIC DNA]</scope>
    <source>
        <strain evidence="13">TH2012</strain>
    </source>
</reference>
<evidence type="ECO:0000259" key="10">
    <source>
        <dbReference type="PROSITE" id="PS50111"/>
    </source>
</evidence>
<evidence type="ECO:0000256" key="1">
    <source>
        <dbReference type="ARBA" id="ARBA00004141"/>
    </source>
</evidence>
<dbReference type="SUPFAM" id="SSF58104">
    <property type="entry name" value="Methyl-accepting chemotaxis protein (MCP) signaling domain"/>
    <property type="match status" value="1"/>
</dbReference>
<dbReference type="Gene3D" id="1.10.287.950">
    <property type="entry name" value="Methyl-accepting chemotaxis protein"/>
    <property type="match status" value="1"/>
</dbReference>
<feature type="domain" description="Methyl-accepting transducer" evidence="10">
    <location>
        <begin position="391"/>
        <end position="627"/>
    </location>
</feature>
<gene>
    <name evidence="12" type="primary">pctC_3</name>
    <name evidence="12" type="ORF">STH12_01390</name>
</gene>
<dbReference type="InterPro" id="IPR003660">
    <property type="entry name" value="HAMP_dom"/>
</dbReference>
<dbReference type="InterPro" id="IPR013587">
    <property type="entry name" value="Nitrate/nitrite_sensing"/>
</dbReference>
<dbReference type="Pfam" id="PF08376">
    <property type="entry name" value="NIT"/>
    <property type="match status" value="1"/>
</dbReference>
<dbReference type="PANTHER" id="PTHR32089:SF119">
    <property type="entry name" value="METHYL-ACCEPTING CHEMOTAXIS PROTEIN CTPL"/>
    <property type="match status" value="1"/>
</dbReference>
<evidence type="ECO:0000256" key="7">
    <source>
        <dbReference type="PROSITE-ProRule" id="PRU00284"/>
    </source>
</evidence>
<dbReference type="CDD" id="cd11386">
    <property type="entry name" value="MCP_signal"/>
    <property type="match status" value="1"/>
</dbReference>
<protein>
    <submittedName>
        <fullName evidence="12">Methyl-accepting chemotaxis protein PctC</fullName>
    </submittedName>
</protein>
<dbReference type="Proteomes" id="UP000278437">
    <property type="component" value="Chromosome"/>
</dbReference>
<dbReference type="PROSITE" id="PS50111">
    <property type="entry name" value="CHEMOTAXIS_TRANSDUC_2"/>
    <property type="match status" value="1"/>
</dbReference>
<comment type="subcellular location">
    <subcellularLocation>
        <location evidence="1">Membrane</location>
        <topology evidence="1">Multi-pass membrane protein</topology>
    </subcellularLocation>
</comment>
<dbReference type="RefSeq" id="WP_126166875.1">
    <property type="nucleotide sequence ID" value="NZ_CP020373.1"/>
</dbReference>
<name>A0ABN5TVV7_9GAMM</name>
<dbReference type="PROSITE" id="PS50885">
    <property type="entry name" value="HAMP"/>
    <property type="match status" value="1"/>
</dbReference>
<dbReference type="EMBL" id="CP020373">
    <property type="protein sequence ID" value="AZQ10512.1"/>
    <property type="molecule type" value="Genomic_DNA"/>
</dbReference>
<proteinExistence type="inferred from homology"/>
<dbReference type="PANTHER" id="PTHR32089">
    <property type="entry name" value="METHYL-ACCEPTING CHEMOTAXIS PROTEIN MCPB"/>
    <property type="match status" value="1"/>
</dbReference>
<dbReference type="Pfam" id="PF00015">
    <property type="entry name" value="MCPsignal"/>
    <property type="match status" value="1"/>
</dbReference>
<keyword evidence="2 9" id="KW-0812">Transmembrane</keyword>
<keyword evidence="13" id="KW-1185">Reference proteome</keyword>
<organism evidence="12 13">
    <name type="scientific">Shewanella khirikhana</name>
    <dbReference type="NCBI Taxonomy" id="1965282"/>
    <lineage>
        <taxon>Bacteria</taxon>
        <taxon>Pseudomonadati</taxon>
        <taxon>Pseudomonadota</taxon>
        <taxon>Gammaproteobacteria</taxon>
        <taxon>Alteromonadales</taxon>
        <taxon>Shewanellaceae</taxon>
        <taxon>Shewanella</taxon>
    </lineage>
</organism>
<feature type="region of interest" description="Disordered" evidence="8">
    <location>
        <begin position="445"/>
        <end position="466"/>
    </location>
</feature>
<feature type="domain" description="HAMP" evidence="11">
    <location>
        <begin position="333"/>
        <end position="386"/>
    </location>
</feature>
<evidence type="ECO:0000256" key="5">
    <source>
        <dbReference type="ARBA" id="ARBA00023224"/>
    </source>
</evidence>
<evidence type="ECO:0000256" key="4">
    <source>
        <dbReference type="ARBA" id="ARBA00023136"/>
    </source>
</evidence>
<dbReference type="CDD" id="cd06225">
    <property type="entry name" value="HAMP"/>
    <property type="match status" value="1"/>
</dbReference>
<sequence length="667" mass="72665">MNMRWIASLSLKTKLMLVFMPPLLGYLIYGGILLAERVEEQNSLEQVQLLTELAVTNSALVHELQKERGMSAGFLGSGGTKFKAQLPSQRGLTDERLRALDNYTLGKSFPKKVSDEIGRIRVELGRLGQIRASIDNLGISVPDQVAFYTNLNASLLRTVDDIVKIGSNKDISIASAAFSAYLQMKERAGIERAVLSSTFGNDGFKPGVFTRAVKLMSEQDSYGERFRALATADQNISWQQLQQQAEIKEVTRFREIALSQDNSKIAATAPEDWFKASTARINLLYKFEQDLAKALDAQTDNRLSVANFHFIVVLVSLLLVLAVVVLMGFSVMGFLHQGISHIEGKMRRAKEEFDLSTRIELQSQDELGRLGAAFNGMMNDFEAVIVQVKRNSQTVTNAVERMETHSNQMRQDVALGHSEAEQVASAMTEMSATVSEIASNAVEASSASGKANKEAQTGNTEVGNTGDTIRSLASDINAAAAAISQLDEDIQGIVSVLEVISGIAEQTNLLALNAAIEAARAGEMGRGFAVVADEVRSLAQRAQSSTTDIRTMTERLKDGAKVAVEAMARGQSQAHACVEEIVHAGEELSRIVQYVGVIDSMNEQIAAATHEQSAVAEEVNRNALRISEIYQSTHRVADELGRINDDLLNAVNAMSQEVSRFSLSKGE</sequence>
<accession>A0ABN5TVV7</accession>
<dbReference type="Pfam" id="PF00672">
    <property type="entry name" value="HAMP"/>
    <property type="match status" value="1"/>
</dbReference>
<comment type="similarity">
    <text evidence="6">Belongs to the methyl-accepting chemotaxis (MCP) protein family.</text>
</comment>
<evidence type="ECO:0000259" key="11">
    <source>
        <dbReference type="PROSITE" id="PS50885"/>
    </source>
</evidence>
<keyword evidence="4 9" id="KW-0472">Membrane</keyword>
<feature type="transmembrane region" description="Helical" evidence="9">
    <location>
        <begin position="308"/>
        <end position="335"/>
    </location>
</feature>
<evidence type="ECO:0000256" key="8">
    <source>
        <dbReference type="SAM" id="MobiDB-lite"/>
    </source>
</evidence>
<evidence type="ECO:0000256" key="6">
    <source>
        <dbReference type="ARBA" id="ARBA00029447"/>
    </source>
</evidence>